<dbReference type="CDD" id="cd00056">
    <property type="entry name" value="ENDO3c"/>
    <property type="match status" value="1"/>
</dbReference>
<accession>A0A4Q7YXC3</accession>
<dbReference type="SMART" id="SM00525">
    <property type="entry name" value="FES"/>
    <property type="match status" value="1"/>
</dbReference>
<evidence type="ECO:0000256" key="1">
    <source>
        <dbReference type="ARBA" id="ARBA00001966"/>
    </source>
</evidence>
<dbReference type="GO" id="GO:0140097">
    <property type="term" value="F:catalytic activity, acting on DNA"/>
    <property type="evidence" value="ECO:0007669"/>
    <property type="project" value="UniProtKB-ARBA"/>
</dbReference>
<organism evidence="7 8">
    <name type="scientific">Edaphobacter modestus</name>
    <dbReference type="NCBI Taxonomy" id="388466"/>
    <lineage>
        <taxon>Bacteria</taxon>
        <taxon>Pseudomonadati</taxon>
        <taxon>Acidobacteriota</taxon>
        <taxon>Terriglobia</taxon>
        <taxon>Terriglobales</taxon>
        <taxon>Acidobacteriaceae</taxon>
        <taxon>Edaphobacter</taxon>
    </lineage>
</organism>
<protein>
    <submittedName>
        <fullName evidence="7">Endonuclease-3</fullName>
    </submittedName>
</protein>
<name>A0A4Q7YXC3_9BACT</name>
<dbReference type="InterPro" id="IPR003651">
    <property type="entry name" value="Endonuclease3_FeS-loop_motif"/>
</dbReference>
<dbReference type="RefSeq" id="WP_130419653.1">
    <property type="nucleotide sequence ID" value="NZ_SHKW01000001.1"/>
</dbReference>
<dbReference type="Proteomes" id="UP000292958">
    <property type="component" value="Unassembled WGS sequence"/>
</dbReference>
<keyword evidence="7" id="KW-0255">Endonuclease</keyword>
<dbReference type="GO" id="GO:0051539">
    <property type="term" value="F:4 iron, 4 sulfur cluster binding"/>
    <property type="evidence" value="ECO:0007669"/>
    <property type="project" value="UniProtKB-KW"/>
</dbReference>
<keyword evidence="7" id="KW-0378">Hydrolase</keyword>
<dbReference type="SUPFAM" id="SSF48150">
    <property type="entry name" value="DNA-glycosylase"/>
    <property type="match status" value="1"/>
</dbReference>
<dbReference type="Pfam" id="PF00730">
    <property type="entry name" value="HhH-GPD"/>
    <property type="match status" value="1"/>
</dbReference>
<dbReference type="InterPro" id="IPR023170">
    <property type="entry name" value="HhH_base_excis_C"/>
</dbReference>
<reference evidence="7 8" key="1">
    <citation type="submission" date="2019-02" db="EMBL/GenBank/DDBJ databases">
        <title>Genomic Encyclopedia of Archaeal and Bacterial Type Strains, Phase II (KMG-II): from individual species to whole genera.</title>
        <authorList>
            <person name="Goeker M."/>
        </authorList>
    </citation>
    <scope>NUCLEOTIDE SEQUENCE [LARGE SCALE GENOMIC DNA]</scope>
    <source>
        <strain evidence="7 8">DSM 18101</strain>
    </source>
</reference>
<dbReference type="Gene3D" id="1.10.340.30">
    <property type="entry name" value="Hypothetical protein, domain 2"/>
    <property type="match status" value="1"/>
</dbReference>
<comment type="caution">
    <text evidence="7">The sequence shown here is derived from an EMBL/GenBank/DDBJ whole genome shotgun (WGS) entry which is preliminary data.</text>
</comment>
<dbReference type="GO" id="GO:0016787">
    <property type="term" value="F:hydrolase activity"/>
    <property type="evidence" value="ECO:0007669"/>
    <property type="project" value="UniProtKB-ARBA"/>
</dbReference>
<dbReference type="PIRSF" id="PIRSF001435">
    <property type="entry name" value="Nth"/>
    <property type="match status" value="1"/>
</dbReference>
<dbReference type="GO" id="GO:0046872">
    <property type="term" value="F:metal ion binding"/>
    <property type="evidence" value="ECO:0007669"/>
    <property type="project" value="UniProtKB-KW"/>
</dbReference>
<proteinExistence type="predicted"/>
<dbReference type="InterPro" id="IPR003265">
    <property type="entry name" value="HhH-GPD_domain"/>
</dbReference>
<dbReference type="GO" id="GO:0004519">
    <property type="term" value="F:endonuclease activity"/>
    <property type="evidence" value="ECO:0007669"/>
    <property type="project" value="UniProtKB-KW"/>
</dbReference>
<evidence type="ECO:0000259" key="6">
    <source>
        <dbReference type="SMART" id="SM00478"/>
    </source>
</evidence>
<keyword evidence="5" id="KW-0411">Iron-sulfur</keyword>
<dbReference type="GO" id="GO:0006284">
    <property type="term" value="P:base-excision repair"/>
    <property type="evidence" value="ECO:0007669"/>
    <property type="project" value="InterPro"/>
</dbReference>
<sequence>MNDFLFKEHAKPDDSLAHIHRLLLGHFDEQKPREPWDPLSQFIYSLLSSRTKTETTYQVVRHLRERFGTWENLRDASLAEIEDGIRDVTFPEQKAVQLKASLEGITQRYGSLTLDFLARYRTDKIRAWLEQFPGVGPKTSAAVVNFSTLRRRAMCVDSHHLRVTQRLGLTRRADAATTEERLMRMVPETWTAEMLDEHHQLIKQLGQTICTFSEPKCGRCPLLKLCPYGQKSISAAEEARLSLHGDGERVVLPGV</sequence>
<dbReference type="EMBL" id="SHKW01000001">
    <property type="protein sequence ID" value="RZU41793.1"/>
    <property type="molecule type" value="Genomic_DNA"/>
</dbReference>
<gene>
    <name evidence="7" type="ORF">BDD14_3329</name>
</gene>
<evidence type="ECO:0000256" key="5">
    <source>
        <dbReference type="ARBA" id="ARBA00023014"/>
    </source>
</evidence>
<evidence type="ECO:0000256" key="3">
    <source>
        <dbReference type="ARBA" id="ARBA00022723"/>
    </source>
</evidence>
<keyword evidence="4" id="KW-0408">Iron</keyword>
<evidence type="ECO:0000256" key="4">
    <source>
        <dbReference type="ARBA" id="ARBA00023004"/>
    </source>
</evidence>
<dbReference type="AlphaFoldDB" id="A0A4Q7YXC3"/>
<evidence type="ECO:0000313" key="7">
    <source>
        <dbReference type="EMBL" id="RZU41793.1"/>
    </source>
</evidence>
<keyword evidence="2" id="KW-0004">4Fe-4S</keyword>
<dbReference type="InterPro" id="IPR011257">
    <property type="entry name" value="DNA_glycosylase"/>
</dbReference>
<keyword evidence="3" id="KW-0479">Metal-binding</keyword>
<dbReference type="SMART" id="SM00478">
    <property type="entry name" value="ENDO3c"/>
    <property type="match status" value="1"/>
</dbReference>
<keyword evidence="8" id="KW-1185">Reference proteome</keyword>
<comment type="cofactor">
    <cofactor evidence="1">
        <name>[4Fe-4S] cluster</name>
        <dbReference type="ChEBI" id="CHEBI:49883"/>
    </cofactor>
</comment>
<evidence type="ECO:0000313" key="8">
    <source>
        <dbReference type="Proteomes" id="UP000292958"/>
    </source>
</evidence>
<keyword evidence="7" id="KW-0540">Nuclease</keyword>
<dbReference type="PANTHER" id="PTHR10359">
    <property type="entry name" value="A/G-SPECIFIC ADENINE GLYCOSYLASE/ENDONUCLEASE III"/>
    <property type="match status" value="1"/>
</dbReference>
<dbReference type="OrthoDB" id="9800977at2"/>
<feature type="domain" description="HhH-GPD" evidence="6">
    <location>
        <begin position="47"/>
        <end position="208"/>
    </location>
</feature>
<dbReference type="Gene3D" id="1.10.1670.10">
    <property type="entry name" value="Helix-hairpin-Helix base-excision DNA repair enzymes (C-terminal)"/>
    <property type="match status" value="1"/>
</dbReference>
<evidence type="ECO:0000256" key="2">
    <source>
        <dbReference type="ARBA" id="ARBA00022485"/>
    </source>
</evidence>